<organism evidence="2 3">
    <name type="scientific">Frankia nepalensis</name>
    <dbReference type="NCBI Taxonomy" id="1836974"/>
    <lineage>
        <taxon>Bacteria</taxon>
        <taxon>Bacillati</taxon>
        <taxon>Actinomycetota</taxon>
        <taxon>Actinomycetes</taxon>
        <taxon>Frankiales</taxon>
        <taxon>Frankiaceae</taxon>
        <taxon>Frankia</taxon>
    </lineage>
</organism>
<comment type="caution">
    <text evidence="2">The sequence shown here is derived from an EMBL/GenBank/DDBJ whole genome shotgun (WGS) entry which is preliminary data.</text>
</comment>
<dbReference type="Gene3D" id="3.30.160.240">
    <property type="entry name" value="Rv1738"/>
    <property type="match status" value="1"/>
</dbReference>
<keyword evidence="3" id="KW-1185">Reference proteome</keyword>
<reference evidence="2" key="1">
    <citation type="submission" date="2020-12" db="EMBL/GenBank/DDBJ databases">
        <title>Genomic characterization of non-nitrogen-fixing Frankia strains.</title>
        <authorList>
            <person name="Carlos-Shanley C."/>
            <person name="Guerra T."/>
            <person name="Hahn D."/>
        </authorList>
    </citation>
    <scope>NUCLEOTIDE SEQUENCE</scope>
    <source>
        <strain evidence="2">CN6</strain>
    </source>
</reference>
<accession>A0A937RH50</accession>
<evidence type="ECO:0000256" key="1">
    <source>
        <dbReference type="SAM" id="MobiDB-lite"/>
    </source>
</evidence>
<dbReference type="SUPFAM" id="SSF143212">
    <property type="entry name" value="Rv2632c-like"/>
    <property type="match status" value="1"/>
</dbReference>
<dbReference type="AlphaFoldDB" id="A0A937RH50"/>
<dbReference type="EMBL" id="JAEACQ010000241">
    <property type="protein sequence ID" value="MBL7630027.1"/>
    <property type="molecule type" value="Genomic_DNA"/>
</dbReference>
<feature type="compositionally biased region" description="Gly residues" evidence="1">
    <location>
        <begin position="27"/>
        <end position="44"/>
    </location>
</feature>
<dbReference type="InterPro" id="IPR038070">
    <property type="entry name" value="Rv2632c-like_sf"/>
</dbReference>
<dbReference type="Proteomes" id="UP000604475">
    <property type="component" value="Unassembled WGS sequence"/>
</dbReference>
<evidence type="ECO:0000313" key="3">
    <source>
        <dbReference type="Proteomes" id="UP000604475"/>
    </source>
</evidence>
<dbReference type="Pfam" id="PF08962">
    <property type="entry name" value="Rv2632c-like"/>
    <property type="match status" value="1"/>
</dbReference>
<sequence length="105" mass="10993">MTTTRTWTVDVLLTEHEGRTRAEALLRGGGTGRLGTGADGGPRGGTSERPRAVGHARCHPDDTDIPAIGDEVAASRALSALAHQLLDIAARNIESQTGEKARVRG</sequence>
<proteinExistence type="predicted"/>
<gene>
    <name evidence="2" type="ORF">I7412_23230</name>
</gene>
<feature type="region of interest" description="Disordered" evidence="1">
    <location>
        <begin position="25"/>
        <end position="60"/>
    </location>
</feature>
<protein>
    <submittedName>
        <fullName evidence="2">DUF1876 family protein</fullName>
    </submittedName>
</protein>
<evidence type="ECO:0000313" key="2">
    <source>
        <dbReference type="EMBL" id="MBL7630027.1"/>
    </source>
</evidence>
<dbReference type="RefSeq" id="WP_203006960.1">
    <property type="nucleotide sequence ID" value="NZ_JADWYU010000226.1"/>
</dbReference>
<dbReference type="InterPro" id="IPR015057">
    <property type="entry name" value="Rv2632c-like"/>
</dbReference>
<name>A0A937RH50_9ACTN</name>